<dbReference type="GO" id="GO:0005743">
    <property type="term" value="C:mitochondrial inner membrane"/>
    <property type="evidence" value="ECO:0007669"/>
    <property type="project" value="TreeGrafter"/>
</dbReference>
<feature type="transmembrane region" description="Helical" evidence="9">
    <location>
        <begin position="217"/>
        <end position="236"/>
    </location>
</feature>
<name>A0A8H3ITL0_9LECA</name>
<feature type="transmembrane region" description="Helical" evidence="9">
    <location>
        <begin position="134"/>
        <end position="156"/>
    </location>
</feature>
<dbReference type="GO" id="GO:0006744">
    <property type="term" value="P:ubiquinone biosynthetic process"/>
    <property type="evidence" value="ECO:0007669"/>
    <property type="project" value="TreeGrafter"/>
</dbReference>
<evidence type="ECO:0000256" key="7">
    <source>
        <dbReference type="ARBA" id="ARBA00022989"/>
    </source>
</evidence>
<dbReference type="OrthoDB" id="18170at2759"/>
<organism evidence="10 11">
    <name type="scientific">Heterodermia speciosa</name>
    <dbReference type="NCBI Taxonomy" id="116794"/>
    <lineage>
        <taxon>Eukaryota</taxon>
        <taxon>Fungi</taxon>
        <taxon>Dikarya</taxon>
        <taxon>Ascomycota</taxon>
        <taxon>Pezizomycotina</taxon>
        <taxon>Lecanoromycetes</taxon>
        <taxon>OSLEUM clade</taxon>
        <taxon>Lecanoromycetidae</taxon>
        <taxon>Caliciales</taxon>
        <taxon>Physciaceae</taxon>
        <taxon>Heterodermia</taxon>
    </lineage>
</organism>
<dbReference type="Pfam" id="PF01040">
    <property type="entry name" value="UbiA"/>
    <property type="match status" value="1"/>
</dbReference>
<dbReference type="FunFam" id="1.20.120.1780:FF:000001">
    <property type="entry name" value="4-hydroxybenzoate octaprenyltransferase"/>
    <property type="match status" value="1"/>
</dbReference>
<feature type="transmembrane region" description="Helical" evidence="9">
    <location>
        <begin position="291"/>
        <end position="309"/>
    </location>
</feature>
<keyword evidence="6 9" id="KW-0812">Transmembrane</keyword>
<evidence type="ECO:0000256" key="8">
    <source>
        <dbReference type="ARBA" id="ARBA00023136"/>
    </source>
</evidence>
<dbReference type="PANTHER" id="PTHR11048">
    <property type="entry name" value="PRENYLTRANSFERASES"/>
    <property type="match status" value="1"/>
</dbReference>
<keyword evidence="7 9" id="KW-1133">Transmembrane helix</keyword>
<evidence type="ECO:0000256" key="9">
    <source>
        <dbReference type="SAM" id="Phobius"/>
    </source>
</evidence>
<comment type="subcellular location">
    <subcellularLocation>
        <location evidence="2">Membrane</location>
        <topology evidence="2">Multi-pass membrane protein</topology>
    </subcellularLocation>
</comment>
<protein>
    <submittedName>
        <fullName evidence="10">Para-hydroxybenzoate--polyprenyltransferase, mitochondrial (PHB:polyprenyltransferase)</fullName>
    </submittedName>
</protein>
<keyword evidence="5" id="KW-0808">Transferase</keyword>
<evidence type="ECO:0000256" key="4">
    <source>
        <dbReference type="ARBA" id="ARBA00005985"/>
    </source>
</evidence>
<evidence type="ECO:0000256" key="1">
    <source>
        <dbReference type="ARBA" id="ARBA00001946"/>
    </source>
</evidence>
<sequence>MQRANVLGKREKEVVVWVEEIKDGKMSPTTQPGCYRAPTSGFNSKLPSAWVPYAELMRIERPAGLYAFYFPYLIGLAYAACIAEPVVPSLEHVVALSGILLVWNIILRGAACAWNDNMDQDFDRQVTRCRNRPIARGAVTTVQGHVFTAVLCLSLIPILTLFPASCTYHTGAMLFLFGLYALAKRVTYYPQVVLGFPFAWAIFFCCAALQVDPFGPRVLLPTVSLFAANVLWTISYDTIYAHQDVRDDVKAGVKSMAVRFAHSTKLLVVMLSIAQVSLLILTGWLTAMSPAYFVGACAGTAVALGSMVVRVDLSKPSSCAWWFHWQFWFVGGSMVSGLFGDFVLRTGFH</sequence>
<feature type="transmembrane region" description="Helical" evidence="9">
    <location>
        <begin position="192"/>
        <end position="211"/>
    </location>
</feature>
<evidence type="ECO:0000256" key="6">
    <source>
        <dbReference type="ARBA" id="ARBA00022692"/>
    </source>
</evidence>
<reference evidence="10" key="1">
    <citation type="submission" date="2021-03" db="EMBL/GenBank/DDBJ databases">
        <authorList>
            <person name="Tagirdzhanova G."/>
        </authorList>
    </citation>
    <scope>NUCLEOTIDE SEQUENCE</scope>
</reference>
<dbReference type="Gene3D" id="1.10.357.140">
    <property type="entry name" value="UbiA prenyltransferase"/>
    <property type="match status" value="1"/>
</dbReference>
<evidence type="ECO:0000256" key="2">
    <source>
        <dbReference type="ARBA" id="ARBA00004141"/>
    </source>
</evidence>
<proteinExistence type="inferred from homology"/>
<dbReference type="AlphaFoldDB" id="A0A8H3ITL0"/>
<evidence type="ECO:0000256" key="3">
    <source>
        <dbReference type="ARBA" id="ARBA00004721"/>
    </source>
</evidence>
<dbReference type="InterPro" id="IPR039653">
    <property type="entry name" value="Prenyltransferase"/>
</dbReference>
<comment type="pathway">
    <text evidence="3">Secondary metabolite biosynthesis; terpenoid biosynthesis.</text>
</comment>
<comment type="caution">
    <text evidence="10">The sequence shown here is derived from an EMBL/GenBank/DDBJ whole genome shotgun (WGS) entry which is preliminary data.</text>
</comment>
<comment type="cofactor">
    <cofactor evidence="1">
        <name>Mg(2+)</name>
        <dbReference type="ChEBI" id="CHEBI:18420"/>
    </cofactor>
</comment>
<dbReference type="InterPro" id="IPR044878">
    <property type="entry name" value="UbiA_sf"/>
</dbReference>
<dbReference type="PANTHER" id="PTHR11048:SF39">
    <property type="entry name" value="POLYPRENYL TRANSFERASE AUSN"/>
    <property type="match status" value="1"/>
</dbReference>
<comment type="similarity">
    <text evidence="4">Belongs to the UbiA prenyltransferase family.</text>
</comment>
<accession>A0A8H3ITL0</accession>
<keyword evidence="8 9" id="KW-0472">Membrane</keyword>
<gene>
    <name evidence="10" type="primary">COQ2_3</name>
    <name evidence="10" type="ORF">HETSPECPRED_007903</name>
</gene>
<dbReference type="GO" id="GO:0008412">
    <property type="term" value="F:4-hydroxybenzoate polyprenyltransferase activity"/>
    <property type="evidence" value="ECO:0007669"/>
    <property type="project" value="TreeGrafter"/>
</dbReference>
<feature type="transmembrane region" description="Helical" evidence="9">
    <location>
        <begin position="266"/>
        <end position="285"/>
    </location>
</feature>
<feature type="transmembrane region" description="Helical" evidence="9">
    <location>
        <begin position="162"/>
        <end position="183"/>
    </location>
</feature>
<dbReference type="InterPro" id="IPR000537">
    <property type="entry name" value="UbiA_prenyltransferase"/>
</dbReference>
<dbReference type="FunFam" id="1.10.357.140:FF:000008">
    <property type="entry name" value="4-hydroxybenzoate octaprenyltransferase"/>
    <property type="match status" value="1"/>
</dbReference>
<feature type="transmembrane region" description="Helical" evidence="9">
    <location>
        <begin position="321"/>
        <end position="344"/>
    </location>
</feature>
<evidence type="ECO:0000313" key="11">
    <source>
        <dbReference type="Proteomes" id="UP000664521"/>
    </source>
</evidence>
<dbReference type="CDD" id="cd13959">
    <property type="entry name" value="PT_UbiA_COQ2"/>
    <property type="match status" value="1"/>
</dbReference>
<feature type="transmembrane region" description="Helical" evidence="9">
    <location>
        <begin position="93"/>
        <end position="114"/>
    </location>
</feature>
<feature type="transmembrane region" description="Helical" evidence="9">
    <location>
        <begin position="66"/>
        <end position="87"/>
    </location>
</feature>
<evidence type="ECO:0000256" key="5">
    <source>
        <dbReference type="ARBA" id="ARBA00022679"/>
    </source>
</evidence>
<dbReference type="Proteomes" id="UP000664521">
    <property type="component" value="Unassembled WGS sequence"/>
</dbReference>
<evidence type="ECO:0000313" key="10">
    <source>
        <dbReference type="EMBL" id="CAF9931553.1"/>
    </source>
</evidence>
<dbReference type="Gene3D" id="1.20.120.1780">
    <property type="entry name" value="UbiA prenyltransferase"/>
    <property type="match status" value="1"/>
</dbReference>
<dbReference type="EMBL" id="CAJPDS010000059">
    <property type="protein sequence ID" value="CAF9931553.1"/>
    <property type="molecule type" value="Genomic_DNA"/>
</dbReference>
<keyword evidence="11" id="KW-1185">Reference proteome</keyword>